<dbReference type="RefSeq" id="WP_229417831.1">
    <property type="nucleotide sequence ID" value="NZ_BMKG01000022.1"/>
</dbReference>
<keyword evidence="2" id="KW-1185">Reference proteome</keyword>
<organism evidence="1 2">
    <name type="scientific">Pseudoduganella buxea</name>
    <dbReference type="NCBI Taxonomy" id="1949069"/>
    <lineage>
        <taxon>Bacteria</taxon>
        <taxon>Pseudomonadati</taxon>
        <taxon>Pseudomonadota</taxon>
        <taxon>Betaproteobacteria</taxon>
        <taxon>Burkholderiales</taxon>
        <taxon>Oxalobacteraceae</taxon>
        <taxon>Telluria group</taxon>
        <taxon>Pseudoduganella</taxon>
    </lineage>
</organism>
<proteinExistence type="predicted"/>
<dbReference type="InterPro" id="IPR016181">
    <property type="entry name" value="Acyl_CoA_acyltransferase"/>
</dbReference>
<dbReference type="EMBL" id="BMKG01000022">
    <property type="protein sequence ID" value="GGC17213.1"/>
    <property type="molecule type" value="Genomic_DNA"/>
</dbReference>
<sequence>MLAALTQKLRQNVRQLGWWDAAFYFLGLALRPVGIRLYKYEFVAQPIAANELARGRGKAIDVRLVTEQGGVPLDYPRPAHVVADRFEQGAFTLQAWKGEQLAGFLWLLHRGYREDEVRADFRLASSDSVWDFDVYVAPEFRLGPTYLRLWDEANTLLRARAVRWTCSRISSFNVASRNAHARLGTVRMAGAVFVCAGPVQVSFITQAPYLHLSWRAADAPRLVFDTAPLPAPAAQTMPR</sequence>
<dbReference type="SUPFAM" id="SSF55729">
    <property type="entry name" value="Acyl-CoA N-acyltransferases (Nat)"/>
    <property type="match status" value="1"/>
</dbReference>
<name>A0ABQ1L4U6_9BURK</name>
<comment type="caution">
    <text evidence="1">The sequence shown here is derived from an EMBL/GenBank/DDBJ whole genome shotgun (WGS) entry which is preliminary data.</text>
</comment>
<evidence type="ECO:0000313" key="2">
    <source>
        <dbReference type="Proteomes" id="UP000622638"/>
    </source>
</evidence>
<evidence type="ECO:0000313" key="1">
    <source>
        <dbReference type="EMBL" id="GGC17213.1"/>
    </source>
</evidence>
<protein>
    <recommendedName>
        <fullName evidence="3">N-acetyltransferase</fullName>
    </recommendedName>
</protein>
<gene>
    <name evidence="1" type="ORF">GCM10011572_43170</name>
</gene>
<evidence type="ECO:0008006" key="3">
    <source>
        <dbReference type="Google" id="ProtNLM"/>
    </source>
</evidence>
<accession>A0ABQ1L4U6</accession>
<reference evidence="2" key="1">
    <citation type="journal article" date="2019" name="Int. J. Syst. Evol. Microbiol.">
        <title>The Global Catalogue of Microorganisms (GCM) 10K type strain sequencing project: providing services to taxonomists for standard genome sequencing and annotation.</title>
        <authorList>
            <consortium name="The Broad Institute Genomics Platform"/>
            <consortium name="The Broad Institute Genome Sequencing Center for Infectious Disease"/>
            <person name="Wu L."/>
            <person name="Ma J."/>
        </authorList>
    </citation>
    <scope>NUCLEOTIDE SEQUENCE [LARGE SCALE GENOMIC DNA]</scope>
    <source>
        <strain evidence="2">CGMCC 1.15931</strain>
    </source>
</reference>
<dbReference type="Proteomes" id="UP000622638">
    <property type="component" value="Unassembled WGS sequence"/>
</dbReference>